<comment type="caution">
    <text evidence="1">The sequence shown here is derived from an EMBL/GenBank/DDBJ whole genome shotgun (WGS) entry which is preliminary data.</text>
</comment>
<organism evidence="1 2">
    <name type="scientific">[Candida] jaroonii</name>
    <dbReference type="NCBI Taxonomy" id="467808"/>
    <lineage>
        <taxon>Eukaryota</taxon>
        <taxon>Fungi</taxon>
        <taxon>Dikarya</taxon>
        <taxon>Ascomycota</taxon>
        <taxon>Saccharomycotina</taxon>
        <taxon>Pichiomycetes</taxon>
        <taxon>Debaryomycetaceae</taxon>
        <taxon>Yamadazyma</taxon>
    </lineage>
</organism>
<dbReference type="Proteomes" id="UP001152531">
    <property type="component" value="Unassembled WGS sequence"/>
</dbReference>
<evidence type="ECO:0000313" key="1">
    <source>
        <dbReference type="EMBL" id="CAH6718164.1"/>
    </source>
</evidence>
<sequence length="126" mass="15091">MDLLRFQRHYKIRPHPDTFKAIFHDLMQVNNELDFKDNQTMDESLTKLLHFTRQNEGSSISIQKFDYKSVDDLKSILRSTRETLIYISNLDTRHYSDNVIDSLFQLSKSLLLFLDWETDNRTDFLV</sequence>
<reference evidence="1" key="1">
    <citation type="submission" date="2022-06" db="EMBL/GenBank/DDBJ databases">
        <authorList>
            <person name="Legras J.-L."/>
            <person name="Devillers H."/>
            <person name="Grondin C."/>
        </authorList>
    </citation>
    <scope>NUCLEOTIDE SEQUENCE</scope>
    <source>
        <strain evidence="1">CLIB 1444</strain>
    </source>
</reference>
<accession>A0ACA9Y0W3</accession>
<evidence type="ECO:0000313" key="2">
    <source>
        <dbReference type="Proteomes" id="UP001152531"/>
    </source>
</evidence>
<dbReference type="EMBL" id="CALSDN010000001">
    <property type="protein sequence ID" value="CAH6718164.1"/>
    <property type="molecule type" value="Genomic_DNA"/>
</dbReference>
<name>A0ACA9Y0W3_9ASCO</name>
<gene>
    <name evidence="1" type="ORF">CLIB1444_01S00562</name>
</gene>
<keyword evidence="2" id="KW-1185">Reference proteome</keyword>
<protein>
    <submittedName>
        <fullName evidence="1">Uncharacterized protein</fullName>
    </submittedName>
</protein>
<proteinExistence type="predicted"/>